<keyword evidence="3" id="KW-1185">Reference proteome</keyword>
<dbReference type="GeneID" id="9224084"/>
<evidence type="ECO:0000313" key="2">
    <source>
        <dbReference type="EMBL" id="EEQ35874.1"/>
    </source>
</evidence>
<protein>
    <submittedName>
        <fullName evidence="2">Uncharacterized protein</fullName>
    </submittedName>
</protein>
<dbReference type="VEuPathDB" id="FungiDB:MCYG_08693"/>
<dbReference type="OrthoDB" id="4478994at2759"/>
<proteinExistence type="predicted"/>
<evidence type="ECO:0000256" key="1">
    <source>
        <dbReference type="SAM" id="MobiDB-lite"/>
    </source>
</evidence>
<organism evidence="2 3">
    <name type="scientific">Arthroderma otae (strain ATCC MYA-4605 / CBS 113480)</name>
    <name type="common">Microsporum canis</name>
    <dbReference type="NCBI Taxonomy" id="554155"/>
    <lineage>
        <taxon>Eukaryota</taxon>
        <taxon>Fungi</taxon>
        <taxon>Dikarya</taxon>
        <taxon>Ascomycota</taxon>
        <taxon>Pezizomycotina</taxon>
        <taxon>Eurotiomycetes</taxon>
        <taxon>Eurotiomycetidae</taxon>
        <taxon>Onygenales</taxon>
        <taxon>Arthrodermataceae</taxon>
        <taxon>Microsporum</taxon>
    </lineage>
</organism>
<dbReference type="EMBL" id="DS995709">
    <property type="protein sequence ID" value="EEQ35874.1"/>
    <property type="molecule type" value="Genomic_DNA"/>
</dbReference>
<evidence type="ECO:0000313" key="3">
    <source>
        <dbReference type="Proteomes" id="UP000002035"/>
    </source>
</evidence>
<feature type="compositionally biased region" description="Polar residues" evidence="1">
    <location>
        <begin position="11"/>
        <end position="24"/>
    </location>
</feature>
<sequence length="159" mass="17269">MDDQLKEPVGTSLTTPGLASSTTEPTHRPMLDISLGGYSFSSSSARPLQVALTIQLINTLLAKIKSSLQRMASPQTASTPLGAAQNISSRECSHMLQYQAHPTSDPHRLSGCARQPSTPSFFTANINSMVWRALKEMDQMDSGLHGKIASIQQWTIEKN</sequence>
<dbReference type="AlphaFoldDB" id="C5G171"/>
<dbReference type="RefSeq" id="XP_002842862.1">
    <property type="nucleotide sequence ID" value="XM_002842816.1"/>
</dbReference>
<gene>
    <name evidence="2" type="ORF">MCYG_08693</name>
</gene>
<reference evidence="3" key="1">
    <citation type="journal article" date="2012" name="MBio">
        <title>Comparative genome analysis of Trichophyton rubrum and related dermatophytes reveals candidate genes involved in infection.</title>
        <authorList>
            <person name="Martinez D.A."/>
            <person name="Oliver B.G."/>
            <person name="Graeser Y."/>
            <person name="Goldberg J.M."/>
            <person name="Li W."/>
            <person name="Martinez-Rossi N.M."/>
            <person name="Monod M."/>
            <person name="Shelest E."/>
            <person name="Barton R.C."/>
            <person name="Birch E."/>
            <person name="Brakhage A.A."/>
            <person name="Chen Z."/>
            <person name="Gurr S.J."/>
            <person name="Heiman D."/>
            <person name="Heitman J."/>
            <person name="Kosti I."/>
            <person name="Rossi A."/>
            <person name="Saif S."/>
            <person name="Samalova M."/>
            <person name="Saunders C.W."/>
            <person name="Shea T."/>
            <person name="Summerbell R.C."/>
            <person name="Xu J."/>
            <person name="Young S."/>
            <person name="Zeng Q."/>
            <person name="Birren B.W."/>
            <person name="Cuomo C.A."/>
            <person name="White T.C."/>
        </authorList>
    </citation>
    <scope>NUCLEOTIDE SEQUENCE [LARGE SCALE GENOMIC DNA]</scope>
    <source>
        <strain evidence="3">ATCC MYA-4605 / CBS 113480</strain>
    </source>
</reference>
<accession>C5G171</accession>
<name>C5G171_ARTOC</name>
<dbReference type="Proteomes" id="UP000002035">
    <property type="component" value="Unassembled WGS sequence"/>
</dbReference>
<feature type="region of interest" description="Disordered" evidence="1">
    <location>
        <begin position="1"/>
        <end position="28"/>
    </location>
</feature>
<dbReference type="HOGENOM" id="CLU_1660311_0_0_1"/>